<feature type="region of interest" description="Disordered" evidence="1">
    <location>
        <begin position="78"/>
        <end position="104"/>
    </location>
</feature>
<protein>
    <submittedName>
        <fullName evidence="3">Uncharacterized protein</fullName>
    </submittedName>
</protein>
<feature type="compositionally biased region" description="Basic and acidic residues" evidence="1">
    <location>
        <begin position="128"/>
        <end position="153"/>
    </location>
</feature>
<evidence type="ECO:0000256" key="1">
    <source>
        <dbReference type="SAM" id="MobiDB-lite"/>
    </source>
</evidence>
<name>A0AAD3CNK9_9STRA</name>
<keyword evidence="2" id="KW-0732">Signal</keyword>
<evidence type="ECO:0000256" key="2">
    <source>
        <dbReference type="SAM" id="SignalP"/>
    </source>
</evidence>
<organism evidence="3 4">
    <name type="scientific">Chaetoceros tenuissimus</name>
    <dbReference type="NCBI Taxonomy" id="426638"/>
    <lineage>
        <taxon>Eukaryota</taxon>
        <taxon>Sar</taxon>
        <taxon>Stramenopiles</taxon>
        <taxon>Ochrophyta</taxon>
        <taxon>Bacillariophyta</taxon>
        <taxon>Coscinodiscophyceae</taxon>
        <taxon>Chaetocerotophycidae</taxon>
        <taxon>Chaetocerotales</taxon>
        <taxon>Chaetocerotaceae</taxon>
        <taxon>Chaetoceros</taxon>
    </lineage>
</organism>
<proteinExistence type="predicted"/>
<comment type="caution">
    <text evidence="3">The sequence shown here is derived from an EMBL/GenBank/DDBJ whole genome shotgun (WGS) entry which is preliminary data.</text>
</comment>
<dbReference type="EMBL" id="BLLK01000027">
    <property type="protein sequence ID" value="GFH48246.1"/>
    <property type="molecule type" value="Genomic_DNA"/>
</dbReference>
<gene>
    <name evidence="3" type="ORF">CTEN210_04722</name>
</gene>
<feature type="compositionally biased region" description="Polar residues" evidence="1">
    <location>
        <begin position="78"/>
        <end position="90"/>
    </location>
</feature>
<evidence type="ECO:0000313" key="4">
    <source>
        <dbReference type="Proteomes" id="UP001054902"/>
    </source>
</evidence>
<sequence>MKNLTRECMLLALGVRVSQGFSTTNAFVAQSSFESTNTINSFSLFAQKHDADKPEDDEETIVSREMFLRDMLADPESASITDGDISTSASVKRKKKNGKHYRTLDNRDNLPFLVKVQTPDPYTSNAKMKKEAKENTKRAAEKNKNKKNGEGSGKRRTNLLGVNGKDSIASSIYSRGEDGSMQKIVGEFALDKSTNCGDVIEVGDGTEYQVQKARCQYKYAGGQRFVMVRKILEVKEIKRVLIEKEVKALFDKDIDHDEGEDENNLTLE</sequence>
<dbReference type="AlphaFoldDB" id="A0AAD3CNK9"/>
<feature type="compositionally biased region" description="Basic residues" evidence="1">
    <location>
        <begin position="91"/>
        <end position="101"/>
    </location>
</feature>
<feature type="chain" id="PRO_5041920796" evidence="2">
    <location>
        <begin position="21"/>
        <end position="268"/>
    </location>
</feature>
<keyword evidence="4" id="KW-1185">Reference proteome</keyword>
<feature type="signal peptide" evidence="2">
    <location>
        <begin position="1"/>
        <end position="20"/>
    </location>
</feature>
<evidence type="ECO:0000313" key="3">
    <source>
        <dbReference type="EMBL" id="GFH48246.1"/>
    </source>
</evidence>
<reference evidence="3 4" key="1">
    <citation type="journal article" date="2021" name="Sci. Rep.">
        <title>The genome of the diatom Chaetoceros tenuissimus carries an ancient integrated fragment of an extant virus.</title>
        <authorList>
            <person name="Hongo Y."/>
            <person name="Kimura K."/>
            <person name="Takaki Y."/>
            <person name="Yoshida Y."/>
            <person name="Baba S."/>
            <person name="Kobayashi G."/>
            <person name="Nagasaki K."/>
            <person name="Hano T."/>
            <person name="Tomaru Y."/>
        </authorList>
    </citation>
    <scope>NUCLEOTIDE SEQUENCE [LARGE SCALE GENOMIC DNA]</scope>
    <source>
        <strain evidence="3 4">NIES-3715</strain>
    </source>
</reference>
<feature type="region of interest" description="Disordered" evidence="1">
    <location>
        <begin position="117"/>
        <end position="160"/>
    </location>
</feature>
<dbReference type="Proteomes" id="UP001054902">
    <property type="component" value="Unassembled WGS sequence"/>
</dbReference>
<accession>A0AAD3CNK9</accession>